<keyword evidence="1" id="KW-0812">Transmembrane</keyword>
<evidence type="ECO:0000256" key="1">
    <source>
        <dbReference type="SAM" id="Phobius"/>
    </source>
</evidence>
<keyword evidence="1" id="KW-1133">Transmembrane helix</keyword>
<gene>
    <name evidence="3" type="ORF">BAA01_11470</name>
</gene>
<proteinExistence type="predicted"/>
<sequence length="143" mass="15474">MIKLSGLCFILFLLVFAFAAPAMAEEPDEATNGNSTLERIKGEVGQFNPESVGKRMESKAQELMGLAKSGSSLYGAAALVVFLCLLVGGLVFRRLIRLAFYFLGVAVVGYLILNFWPEIRDAILAFIDWLFEGGSSDADSLGV</sequence>
<evidence type="ECO:0000313" key="3">
    <source>
        <dbReference type="EMBL" id="OUM86621.1"/>
    </source>
</evidence>
<feature type="chain" id="PRO_5039237784" evidence="2">
    <location>
        <begin position="20"/>
        <end position="143"/>
    </location>
</feature>
<feature type="transmembrane region" description="Helical" evidence="1">
    <location>
        <begin position="99"/>
        <end position="116"/>
    </location>
</feature>
<protein>
    <submittedName>
        <fullName evidence="3">Uncharacterized protein</fullName>
    </submittedName>
</protein>
<reference evidence="4" key="1">
    <citation type="submission" date="2016-06" db="EMBL/GenBank/DDBJ databases">
        <authorList>
            <person name="Nascimento L."/>
            <person name="Pereira R.V."/>
            <person name="Martins L.F."/>
            <person name="Quaggio R.B."/>
            <person name="Silva A.M."/>
            <person name="Setubal J.C."/>
        </authorList>
    </citation>
    <scope>NUCLEOTIDE SEQUENCE [LARGE SCALE GENOMIC DNA]</scope>
</reference>
<dbReference type="EMBL" id="LZRT01000087">
    <property type="protein sequence ID" value="OUM86621.1"/>
    <property type="molecule type" value="Genomic_DNA"/>
</dbReference>
<dbReference type="Proteomes" id="UP000196475">
    <property type="component" value="Unassembled WGS sequence"/>
</dbReference>
<evidence type="ECO:0000256" key="2">
    <source>
        <dbReference type="SAM" id="SignalP"/>
    </source>
</evidence>
<comment type="caution">
    <text evidence="3">The sequence shown here is derived from an EMBL/GenBank/DDBJ whole genome shotgun (WGS) entry which is preliminary data.</text>
</comment>
<organism evidence="3 4">
    <name type="scientific">Bacillus thermozeamaize</name>
    <dbReference type="NCBI Taxonomy" id="230954"/>
    <lineage>
        <taxon>Bacteria</taxon>
        <taxon>Bacillati</taxon>
        <taxon>Bacillota</taxon>
        <taxon>Bacilli</taxon>
        <taxon>Bacillales</taxon>
        <taxon>Bacillaceae</taxon>
        <taxon>Bacillus</taxon>
    </lineage>
</organism>
<feature type="transmembrane region" description="Helical" evidence="1">
    <location>
        <begin position="73"/>
        <end position="92"/>
    </location>
</feature>
<feature type="signal peptide" evidence="2">
    <location>
        <begin position="1"/>
        <end position="19"/>
    </location>
</feature>
<keyword evidence="2" id="KW-0732">Signal</keyword>
<accession>A0A1Y3PH00</accession>
<evidence type="ECO:0000313" key="4">
    <source>
        <dbReference type="Proteomes" id="UP000196475"/>
    </source>
</evidence>
<name>A0A1Y3PH00_9BACI</name>
<keyword evidence="1" id="KW-0472">Membrane</keyword>
<dbReference type="AlphaFoldDB" id="A0A1Y3PH00"/>